<feature type="chain" id="PRO_5005465840" evidence="2">
    <location>
        <begin position="27"/>
        <end position="406"/>
    </location>
</feature>
<dbReference type="PROSITE" id="PS51257">
    <property type="entry name" value="PROKAR_LIPOPROTEIN"/>
    <property type="match status" value="1"/>
</dbReference>
<sequence>MSSSRLTATTLAFGAILVGALPWALASCATTDGGGGSSDRDPTKVPEAGSVDGGDAGATTDGGCDPSDPNCVTKPVGCDEAAFCPSPTNLSTALTLTAVWGSSKNDVWASGSGGTVLHWDGATWVSTPVPTETTLPIKNTFHALWGSGPNDVWLASATDVIFHSDGFKNGTVTWVRAPNATGSEYAKAPIYAAWGTSADDFRFGGAPCTLELPGTLTQGNQLVKKPSNAGFEWSRVEGFGTINGIWGSSPDDIWIVADNSSSTGWQFGQTLHGTRSGSTDFVWADVDSRASATLLGIWGSSASDVWTVGEAGAIRHLGSSGDDWSVVDSPTRETLHAVWGTGPKNVWAVGNSGTILHWDGTAWSPLVAAFPVNKKKPHLYGVWGTGSADVWIVGDGIVLHSTGGGQ</sequence>
<evidence type="ECO:0000313" key="3">
    <source>
        <dbReference type="EMBL" id="AKU95560.1"/>
    </source>
</evidence>
<reference evidence="3 4" key="1">
    <citation type="submission" date="2015-08" db="EMBL/GenBank/DDBJ databases">
        <authorList>
            <person name="Babu N.S."/>
            <person name="Beckwith C.J."/>
            <person name="Beseler K.G."/>
            <person name="Brison A."/>
            <person name="Carone J.V."/>
            <person name="Caskin T.P."/>
            <person name="Diamond M."/>
            <person name="Durham M.E."/>
            <person name="Foxe J.M."/>
            <person name="Go M."/>
            <person name="Henderson B.A."/>
            <person name="Jones I.B."/>
            <person name="McGettigan J.A."/>
            <person name="Micheletti S.J."/>
            <person name="Nasrallah M.E."/>
            <person name="Ortiz D."/>
            <person name="Piller C.R."/>
            <person name="Privatt S.R."/>
            <person name="Schneider S.L."/>
            <person name="Sharp S."/>
            <person name="Smith T.C."/>
            <person name="Stanton J.D."/>
            <person name="Ullery H.E."/>
            <person name="Wilson R.J."/>
            <person name="Serrano M.G."/>
            <person name="Buck G."/>
            <person name="Lee V."/>
            <person name="Wang Y."/>
            <person name="Carvalho R."/>
            <person name="Voegtly L."/>
            <person name="Shi R."/>
            <person name="Duckworth R."/>
            <person name="Johnson A."/>
            <person name="Loviza R."/>
            <person name="Walstead R."/>
            <person name="Shah Z."/>
            <person name="Kiflezghi M."/>
            <person name="Wade K."/>
            <person name="Ball S.L."/>
            <person name="Bradley K.W."/>
            <person name="Asai D.J."/>
            <person name="Bowman C.A."/>
            <person name="Russell D.A."/>
            <person name="Pope W.H."/>
            <person name="Jacobs-Sera D."/>
            <person name="Hendrix R.W."/>
            <person name="Hatfull G.F."/>
        </authorList>
    </citation>
    <scope>NUCLEOTIDE SEQUENCE [LARGE SCALE GENOMIC DNA]</scope>
    <source>
        <strain evidence="3 4">DSM 27648</strain>
    </source>
</reference>
<dbReference type="Proteomes" id="UP000064967">
    <property type="component" value="Chromosome"/>
</dbReference>
<evidence type="ECO:0000256" key="2">
    <source>
        <dbReference type="SAM" id="SignalP"/>
    </source>
</evidence>
<dbReference type="OrthoDB" id="8093255at2"/>
<organism evidence="3 4">
    <name type="scientific">Labilithrix luteola</name>
    <dbReference type="NCBI Taxonomy" id="1391654"/>
    <lineage>
        <taxon>Bacteria</taxon>
        <taxon>Pseudomonadati</taxon>
        <taxon>Myxococcota</taxon>
        <taxon>Polyangia</taxon>
        <taxon>Polyangiales</taxon>
        <taxon>Labilitrichaceae</taxon>
        <taxon>Labilithrix</taxon>
    </lineage>
</organism>
<protein>
    <submittedName>
        <fullName evidence="3">Type IV fimbrial biogenesis protein PilY1</fullName>
    </submittedName>
</protein>
<dbReference type="AlphaFoldDB" id="A0A0K1PPU4"/>
<evidence type="ECO:0000256" key="1">
    <source>
        <dbReference type="SAM" id="MobiDB-lite"/>
    </source>
</evidence>
<dbReference type="STRING" id="1391654.AKJ09_02224"/>
<keyword evidence="4" id="KW-1185">Reference proteome</keyword>
<feature type="signal peptide" evidence="2">
    <location>
        <begin position="1"/>
        <end position="26"/>
    </location>
</feature>
<name>A0A0K1PPU4_9BACT</name>
<proteinExistence type="predicted"/>
<keyword evidence="2" id="KW-0732">Signal</keyword>
<dbReference type="EMBL" id="CP012333">
    <property type="protein sequence ID" value="AKU95560.1"/>
    <property type="molecule type" value="Genomic_DNA"/>
</dbReference>
<gene>
    <name evidence="3" type="ORF">AKJ09_02224</name>
</gene>
<accession>A0A0K1PPU4</accession>
<dbReference type="RefSeq" id="WP_146646991.1">
    <property type="nucleotide sequence ID" value="NZ_CP012333.1"/>
</dbReference>
<feature type="region of interest" description="Disordered" evidence="1">
    <location>
        <begin position="31"/>
        <end position="67"/>
    </location>
</feature>
<evidence type="ECO:0000313" key="4">
    <source>
        <dbReference type="Proteomes" id="UP000064967"/>
    </source>
</evidence>
<dbReference type="KEGG" id="llu:AKJ09_02224"/>